<evidence type="ECO:0000256" key="5">
    <source>
        <dbReference type="ARBA" id="ARBA00022989"/>
    </source>
</evidence>
<keyword evidence="11" id="KW-1185">Reference proteome</keyword>
<evidence type="ECO:0000259" key="9">
    <source>
        <dbReference type="Pfam" id="PF01694"/>
    </source>
</evidence>
<feature type="transmembrane region" description="Helical" evidence="8">
    <location>
        <begin position="277"/>
        <end position="295"/>
    </location>
</feature>
<proteinExistence type="inferred from homology"/>
<sequence length="521" mass="58932">MEVRDQDVLFWELAHHLVTKNNFKALHVSGDRKQLWLERETDHDVTVISMSKIDMAYSRGLEDHMKEVANQFQVLKKPPRKKEVNYYHLYVTSIAPVDNWQQKTNEILYTDASKKRPVITKLFAASIGAHHGDDITRFLETIQASEGFPTKEQMLPDHEQVKQHQVTRKRIEVLDELEREQKEIQKVFAYGKPRFTMVLLVLIATVFILIETLASSQDVLALIDFGAKYNPAIDNGEVWRFVTSMFLHIGIFHLLMNALALFYLGNAVERIYGTGRFVFIYFAAGIVGSIASYAFTSQVSAGASGAIFGCFGALLYFGLVYRDLFFKTMGKSLLIILAINIVFGTVVPMVDNGAHMGGLLGGFLAASIVQLPHVKHGLRRVIGAVALVVVAAGVFTYGYVSESSVSSLPLVEMQISQELMEEERFDEAYDVMSEVIDHTEAPEAYFVIGNSEVGRHNYEEALHYYEQAVAGNPEFHEAVYNLGYTYYQLGDAEQGREYVEQAMEMNPDNSHYEDFYERMEG</sequence>
<keyword evidence="7" id="KW-0802">TPR repeat</keyword>
<gene>
    <name evidence="10" type="ORF">JOD17_002808</name>
</gene>
<accession>A0ABS2PE55</accession>
<feature type="transmembrane region" description="Helical" evidence="8">
    <location>
        <begin position="245"/>
        <end position="265"/>
    </location>
</feature>
<dbReference type="Proteomes" id="UP000741863">
    <property type="component" value="Unassembled WGS sequence"/>
</dbReference>
<evidence type="ECO:0000256" key="1">
    <source>
        <dbReference type="ARBA" id="ARBA00004141"/>
    </source>
</evidence>
<protein>
    <submittedName>
        <fullName evidence="10">Rhomboid protease GluP</fullName>
        <ecNumber evidence="10">3.4.21.105</ecNumber>
    </submittedName>
</protein>
<evidence type="ECO:0000256" key="8">
    <source>
        <dbReference type="SAM" id="Phobius"/>
    </source>
</evidence>
<dbReference type="EC" id="3.4.21.105" evidence="10"/>
<dbReference type="PROSITE" id="PS50005">
    <property type="entry name" value="TPR"/>
    <property type="match status" value="2"/>
</dbReference>
<dbReference type="GO" id="GO:0006508">
    <property type="term" value="P:proteolysis"/>
    <property type="evidence" value="ECO:0007669"/>
    <property type="project" value="UniProtKB-KW"/>
</dbReference>
<evidence type="ECO:0000256" key="6">
    <source>
        <dbReference type="ARBA" id="ARBA00023136"/>
    </source>
</evidence>
<feature type="transmembrane region" description="Helical" evidence="8">
    <location>
        <begin position="301"/>
        <end position="321"/>
    </location>
</feature>
<evidence type="ECO:0000313" key="10">
    <source>
        <dbReference type="EMBL" id="MBM7633712.1"/>
    </source>
</evidence>
<dbReference type="EMBL" id="JAFBEC010000008">
    <property type="protein sequence ID" value="MBM7633712.1"/>
    <property type="molecule type" value="Genomic_DNA"/>
</dbReference>
<dbReference type="PANTHER" id="PTHR43731">
    <property type="entry name" value="RHOMBOID PROTEASE"/>
    <property type="match status" value="1"/>
</dbReference>
<dbReference type="Gene3D" id="1.20.1540.10">
    <property type="entry name" value="Rhomboid-like"/>
    <property type="match status" value="1"/>
</dbReference>
<dbReference type="GO" id="GO:0008233">
    <property type="term" value="F:peptidase activity"/>
    <property type="evidence" value="ECO:0007669"/>
    <property type="project" value="UniProtKB-KW"/>
</dbReference>
<name>A0ABS2PE55_9BACL</name>
<keyword evidence="10" id="KW-0645">Protease</keyword>
<feature type="domain" description="Peptidase S54 rhomboid" evidence="9">
    <location>
        <begin position="236"/>
        <end position="369"/>
    </location>
</feature>
<feature type="repeat" description="TPR" evidence="7">
    <location>
        <begin position="442"/>
        <end position="475"/>
    </location>
</feature>
<comment type="caution">
    <text evidence="10">The sequence shown here is derived from an EMBL/GenBank/DDBJ whole genome shotgun (WGS) entry which is preliminary data.</text>
</comment>
<dbReference type="Pfam" id="PF01694">
    <property type="entry name" value="Rhomboid"/>
    <property type="match status" value="1"/>
</dbReference>
<keyword evidence="6 8" id="KW-0472">Membrane</keyword>
<dbReference type="Pfam" id="PF14559">
    <property type="entry name" value="TPR_19"/>
    <property type="match status" value="1"/>
</dbReference>
<keyword evidence="5 8" id="KW-1133">Transmembrane helix</keyword>
<reference evidence="10 11" key="1">
    <citation type="submission" date="2021-01" db="EMBL/GenBank/DDBJ databases">
        <title>Genomic Encyclopedia of Type Strains, Phase IV (KMG-IV): sequencing the most valuable type-strain genomes for metagenomic binning, comparative biology and taxonomic classification.</title>
        <authorList>
            <person name="Goeker M."/>
        </authorList>
    </citation>
    <scope>NUCLEOTIDE SEQUENCE [LARGE SCALE GENOMIC DNA]</scope>
    <source>
        <strain evidence="10 11">DSM 25540</strain>
    </source>
</reference>
<dbReference type="SUPFAM" id="SSF144091">
    <property type="entry name" value="Rhomboid-like"/>
    <property type="match status" value="1"/>
</dbReference>
<dbReference type="InterPro" id="IPR011990">
    <property type="entry name" value="TPR-like_helical_dom_sf"/>
</dbReference>
<evidence type="ECO:0000313" key="11">
    <source>
        <dbReference type="Proteomes" id="UP000741863"/>
    </source>
</evidence>
<dbReference type="PROSITE" id="PS50293">
    <property type="entry name" value="TPR_REGION"/>
    <property type="match status" value="1"/>
</dbReference>
<dbReference type="SMART" id="SM00028">
    <property type="entry name" value="TPR"/>
    <property type="match status" value="2"/>
</dbReference>
<dbReference type="PANTHER" id="PTHR43731:SF14">
    <property type="entry name" value="PRESENILIN-ASSOCIATED RHOMBOID-LIKE PROTEIN, MITOCHONDRIAL"/>
    <property type="match status" value="1"/>
</dbReference>
<dbReference type="SUPFAM" id="SSF48452">
    <property type="entry name" value="TPR-like"/>
    <property type="match status" value="1"/>
</dbReference>
<dbReference type="InterPro" id="IPR019734">
    <property type="entry name" value="TPR_rpt"/>
</dbReference>
<keyword evidence="4 10" id="KW-0378">Hydrolase</keyword>
<dbReference type="InterPro" id="IPR035952">
    <property type="entry name" value="Rhomboid-like_sf"/>
</dbReference>
<evidence type="ECO:0000256" key="7">
    <source>
        <dbReference type="PROSITE-ProRule" id="PRU00339"/>
    </source>
</evidence>
<keyword evidence="3 8" id="KW-0812">Transmembrane</keyword>
<feature type="transmembrane region" description="Helical" evidence="8">
    <location>
        <begin position="333"/>
        <end position="350"/>
    </location>
</feature>
<dbReference type="Gene3D" id="1.25.40.10">
    <property type="entry name" value="Tetratricopeptide repeat domain"/>
    <property type="match status" value="1"/>
</dbReference>
<feature type="repeat" description="TPR" evidence="7">
    <location>
        <begin position="476"/>
        <end position="509"/>
    </location>
</feature>
<comment type="subcellular location">
    <subcellularLocation>
        <location evidence="1">Membrane</location>
        <topology evidence="1">Multi-pass membrane protein</topology>
    </subcellularLocation>
</comment>
<comment type="similarity">
    <text evidence="2">Belongs to the peptidase S54 family.</text>
</comment>
<organism evidence="10 11">
    <name type="scientific">Geomicrobium sediminis</name>
    <dbReference type="NCBI Taxonomy" id="1347788"/>
    <lineage>
        <taxon>Bacteria</taxon>
        <taxon>Bacillati</taxon>
        <taxon>Bacillota</taxon>
        <taxon>Bacilli</taxon>
        <taxon>Bacillales</taxon>
        <taxon>Geomicrobium</taxon>
    </lineage>
</organism>
<evidence type="ECO:0000256" key="4">
    <source>
        <dbReference type="ARBA" id="ARBA00022801"/>
    </source>
</evidence>
<dbReference type="InterPro" id="IPR050925">
    <property type="entry name" value="Rhomboid_protease_S54"/>
</dbReference>
<evidence type="ECO:0000256" key="2">
    <source>
        <dbReference type="ARBA" id="ARBA00009045"/>
    </source>
</evidence>
<feature type="transmembrane region" description="Helical" evidence="8">
    <location>
        <begin position="195"/>
        <end position="214"/>
    </location>
</feature>
<feature type="transmembrane region" description="Helical" evidence="8">
    <location>
        <begin position="381"/>
        <end position="400"/>
    </location>
</feature>
<evidence type="ECO:0000256" key="3">
    <source>
        <dbReference type="ARBA" id="ARBA00022692"/>
    </source>
</evidence>
<feature type="transmembrane region" description="Helical" evidence="8">
    <location>
        <begin position="356"/>
        <end position="374"/>
    </location>
</feature>
<dbReference type="InterPro" id="IPR022764">
    <property type="entry name" value="Peptidase_S54_rhomboid_dom"/>
</dbReference>
<dbReference type="RefSeq" id="WP_204698423.1">
    <property type="nucleotide sequence ID" value="NZ_JAFBEC010000008.1"/>
</dbReference>